<keyword evidence="1" id="KW-0472">Membrane</keyword>
<dbReference type="RefSeq" id="WP_125436556.1">
    <property type="nucleotide sequence ID" value="NZ_RWIU01000002.1"/>
</dbReference>
<protein>
    <recommendedName>
        <fullName evidence="4">DUF4175 domain-containing protein</fullName>
    </recommendedName>
</protein>
<organism evidence="2 3">
    <name type="scientific">Hymenobacter perfusus</name>
    <dbReference type="NCBI Taxonomy" id="1236770"/>
    <lineage>
        <taxon>Bacteria</taxon>
        <taxon>Pseudomonadati</taxon>
        <taxon>Bacteroidota</taxon>
        <taxon>Cytophagia</taxon>
        <taxon>Cytophagales</taxon>
        <taxon>Hymenobacteraceae</taxon>
        <taxon>Hymenobacter</taxon>
    </lineage>
</organism>
<dbReference type="Proteomes" id="UP000270291">
    <property type="component" value="Unassembled WGS sequence"/>
</dbReference>
<keyword evidence="1" id="KW-1133">Transmembrane helix</keyword>
<evidence type="ECO:0000313" key="3">
    <source>
        <dbReference type="Proteomes" id="UP000270291"/>
    </source>
</evidence>
<accession>A0A3R9MN56</accession>
<feature type="transmembrane region" description="Helical" evidence="1">
    <location>
        <begin position="112"/>
        <end position="133"/>
    </location>
</feature>
<reference evidence="2 3" key="1">
    <citation type="submission" date="2018-12" db="EMBL/GenBank/DDBJ databases">
        <authorList>
            <person name="Feng G."/>
            <person name="Zhu H."/>
        </authorList>
    </citation>
    <scope>NUCLEOTIDE SEQUENCE [LARGE SCALE GENOMIC DNA]</scope>
    <source>
        <strain evidence="2 3">LMG 26000</strain>
    </source>
</reference>
<comment type="caution">
    <text evidence="2">The sequence shown here is derived from an EMBL/GenBank/DDBJ whole genome shotgun (WGS) entry which is preliminary data.</text>
</comment>
<dbReference type="OrthoDB" id="887031at2"/>
<evidence type="ECO:0008006" key="4">
    <source>
        <dbReference type="Google" id="ProtNLM"/>
    </source>
</evidence>
<evidence type="ECO:0000313" key="2">
    <source>
        <dbReference type="EMBL" id="RSK44396.1"/>
    </source>
</evidence>
<keyword evidence="3" id="KW-1185">Reference proteome</keyword>
<gene>
    <name evidence="2" type="ORF">EI293_07650</name>
</gene>
<feature type="transmembrane region" description="Helical" evidence="1">
    <location>
        <begin position="29"/>
        <end position="48"/>
    </location>
</feature>
<proteinExistence type="predicted"/>
<evidence type="ECO:0000256" key="1">
    <source>
        <dbReference type="SAM" id="Phobius"/>
    </source>
</evidence>
<feature type="transmembrane region" description="Helical" evidence="1">
    <location>
        <begin position="86"/>
        <end position="106"/>
    </location>
</feature>
<feature type="transmembrane region" description="Helical" evidence="1">
    <location>
        <begin position="54"/>
        <end position="74"/>
    </location>
</feature>
<sequence length="143" mass="15658">MNFPFPLLISAVAYALLLVVIYKGSLSSSAFFIPVLAAVSALVLGGLFKLQHWAGAAELLIGGGTLLIVFYAIWNTRKKQRQRLDWLKLSYGVALGFSGISLGIGWRLGLPWLGGLLQATMWAIILDFVYVTYIRRSTQPPTA</sequence>
<name>A0A3R9MN56_9BACT</name>
<dbReference type="EMBL" id="RWIU01000002">
    <property type="protein sequence ID" value="RSK44396.1"/>
    <property type="molecule type" value="Genomic_DNA"/>
</dbReference>
<keyword evidence="1" id="KW-0812">Transmembrane</keyword>
<feature type="transmembrane region" description="Helical" evidence="1">
    <location>
        <begin position="6"/>
        <end position="22"/>
    </location>
</feature>
<dbReference type="AlphaFoldDB" id="A0A3R9MN56"/>